<dbReference type="InterPro" id="IPR045155">
    <property type="entry name" value="Beta-lactam_cat"/>
</dbReference>
<proteinExistence type="predicted"/>
<comment type="caution">
    <text evidence="2">The sequence shown here is derived from an EMBL/GenBank/DDBJ whole genome shotgun (WGS) entry which is preliminary data.</text>
</comment>
<dbReference type="Pfam" id="PF13354">
    <property type="entry name" value="Beta-lactamase2"/>
    <property type="match status" value="1"/>
</dbReference>
<dbReference type="PANTHER" id="PTHR35333">
    <property type="entry name" value="BETA-LACTAMASE"/>
    <property type="match status" value="1"/>
</dbReference>
<accession>A0A841FHF1</accession>
<evidence type="ECO:0000259" key="1">
    <source>
        <dbReference type="Pfam" id="PF13354"/>
    </source>
</evidence>
<dbReference type="Proteomes" id="UP000548476">
    <property type="component" value="Unassembled WGS sequence"/>
</dbReference>
<organism evidence="2 3">
    <name type="scientific">Phytomonospora endophytica</name>
    <dbReference type="NCBI Taxonomy" id="714109"/>
    <lineage>
        <taxon>Bacteria</taxon>
        <taxon>Bacillati</taxon>
        <taxon>Actinomycetota</taxon>
        <taxon>Actinomycetes</taxon>
        <taxon>Micromonosporales</taxon>
        <taxon>Micromonosporaceae</taxon>
        <taxon>Phytomonospora</taxon>
    </lineage>
</organism>
<dbReference type="Gene3D" id="3.40.710.10">
    <property type="entry name" value="DD-peptidase/beta-lactamase superfamily"/>
    <property type="match status" value="1"/>
</dbReference>
<gene>
    <name evidence="2" type="ORF">HNR73_003510</name>
</gene>
<dbReference type="InterPro" id="IPR012338">
    <property type="entry name" value="Beta-lactam/transpept-like"/>
</dbReference>
<keyword evidence="3" id="KW-1185">Reference proteome</keyword>
<protein>
    <submittedName>
        <fullName evidence="2">Beta-lactamase class A</fullName>
        <ecNumber evidence="2">3.5.2.6</ecNumber>
    </submittedName>
</protein>
<dbReference type="EC" id="3.5.2.6" evidence="2"/>
<feature type="domain" description="Beta-lactamase class A catalytic" evidence="1">
    <location>
        <begin position="39"/>
        <end position="249"/>
    </location>
</feature>
<dbReference type="GO" id="GO:0008800">
    <property type="term" value="F:beta-lactamase activity"/>
    <property type="evidence" value="ECO:0007669"/>
    <property type="project" value="UniProtKB-EC"/>
</dbReference>
<dbReference type="GO" id="GO:0046677">
    <property type="term" value="P:response to antibiotic"/>
    <property type="evidence" value="ECO:0007669"/>
    <property type="project" value="InterPro"/>
</dbReference>
<reference evidence="2 3" key="1">
    <citation type="submission" date="2020-08" db="EMBL/GenBank/DDBJ databases">
        <title>Genomic Encyclopedia of Type Strains, Phase IV (KMG-IV): sequencing the most valuable type-strain genomes for metagenomic binning, comparative biology and taxonomic classification.</title>
        <authorList>
            <person name="Goeker M."/>
        </authorList>
    </citation>
    <scope>NUCLEOTIDE SEQUENCE [LARGE SCALE GENOMIC DNA]</scope>
    <source>
        <strain evidence="2 3">YIM 65646</strain>
    </source>
</reference>
<dbReference type="AlphaFoldDB" id="A0A841FHF1"/>
<dbReference type="InterPro" id="IPR000871">
    <property type="entry name" value="Beta-lactam_class-A"/>
</dbReference>
<dbReference type="EMBL" id="JACHGT010000007">
    <property type="protein sequence ID" value="MBB6035646.1"/>
    <property type="molecule type" value="Genomic_DNA"/>
</dbReference>
<sequence length="290" mass="30957">MAANDAFQALEPAIAALPGTVSVWCGRLEGEPAYTRLAEEGHYPASTMKVGVMAAAYRMADARELDLDAPVPVHHDFASQGPTGGRFEMTESYDSDQTVWDKRGATVPLRWLLRRMIVRSSNLATNLALEAVGYDAADALWETVGATGSRTRRGMEDFGARDAGIDNVITAADLATLFRAIANGTIASQRASLEMIDVLRAQEFHVDLARGLPEGTPTALKNGWIDGIRHSTAIIYPDDAPAYILSVCVTSPAAHSQRGEDEACALLATIAATSWEARHGLGGDAEDESA</sequence>
<keyword evidence="2" id="KW-0378">Hydrolase</keyword>
<dbReference type="PANTHER" id="PTHR35333:SF3">
    <property type="entry name" value="BETA-LACTAMASE-TYPE TRANSPEPTIDASE FOLD CONTAINING PROTEIN"/>
    <property type="match status" value="1"/>
</dbReference>
<name>A0A841FHF1_9ACTN</name>
<evidence type="ECO:0000313" key="3">
    <source>
        <dbReference type="Proteomes" id="UP000548476"/>
    </source>
</evidence>
<dbReference type="SUPFAM" id="SSF56601">
    <property type="entry name" value="beta-lactamase/transpeptidase-like"/>
    <property type="match status" value="1"/>
</dbReference>
<evidence type="ECO:0000313" key="2">
    <source>
        <dbReference type="EMBL" id="MBB6035646.1"/>
    </source>
</evidence>
<dbReference type="GO" id="GO:0030655">
    <property type="term" value="P:beta-lactam antibiotic catabolic process"/>
    <property type="evidence" value="ECO:0007669"/>
    <property type="project" value="InterPro"/>
</dbReference>
<dbReference type="RefSeq" id="WP_184788519.1">
    <property type="nucleotide sequence ID" value="NZ_BONT01000082.1"/>
</dbReference>